<reference evidence="2 3" key="1">
    <citation type="journal article" date="2019" name="Int. J. Syst. Evol. Microbiol.">
        <title>The Global Catalogue of Microorganisms (GCM) 10K type strain sequencing project: providing services to taxonomists for standard genome sequencing and annotation.</title>
        <authorList>
            <consortium name="The Broad Institute Genomics Platform"/>
            <consortium name="The Broad Institute Genome Sequencing Center for Infectious Disease"/>
            <person name="Wu L."/>
            <person name="Ma J."/>
        </authorList>
    </citation>
    <scope>NUCLEOTIDE SEQUENCE [LARGE SCALE GENOMIC DNA]</scope>
    <source>
        <strain evidence="2 3">CGMCC 1.10387</strain>
    </source>
</reference>
<gene>
    <name evidence="2" type="ORF">ACFSAS_18855</name>
</gene>
<evidence type="ECO:0008006" key="4">
    <source>
        <dbReference type="Google" id="ProtNLM"/>
    </source>
</evidence>
<feature type="region of interest" description="Disordered" evidence="1">
    <location>
        <begin position="1"/>
        <end position="63"/>
    </location>
</feature>
<dbReference type="Proteomes" id="UP001597092">
    <property type="component" value="Unassembled WGS sequence"/>
</dbReference>
<dbReference type="InterPro" id="IPR009870">
    <property type="entry name" value="DUF1424"/>
</dbReference>
<dbReference type="AlphaFoldDB" id="A0ABD6E4S7"/>
<sequence>MSTHQPFTDRRAAGGGGRPADGSPSRPSKNNRQGPHEGAYAADTAVAPEDLPDGTGLRPLSVEPGRRLRDEAVHELKDGVQARPWYAVLSEWRDWYDGYLRSNIEFEGPDGETARTELQNSYMPKYGKRYYAKLKDFERGVAREFDGMNTAMLTLTASHQNAKGGWRCPADHMRDIMEG</sequence>
<name>A0ABD6E4S7_9EURY</name>
<evidence type="ECO:0000313" key="2">
    <source>
        <dbReference type="EMBL" id="MFD1687639.1"/>
    </source>
</evidence>
<keyword evidence="3" id="KW-1185">Reference proteome</keyword>
<feature type="non-terminal residue" evidence="2">
    <location>
        <position position="179"/>
    </location>
</feature>
<evidence type="ECO:0000256" key="1">
    <source>
        <dbReference type="SAM" id="MobiDB-lite"/>
    </source>
</evidence>
<protein>
    <recommendedName>
        <fullName evidence="4">Cathepsin propeptide inhibitor domain-containing protein</fullName>
    </recommendedName>
</protein>
<proteinExistence type="predicted"/>
<dbReference type="Pfam" id="PF07232">
    <property type="entry name" value="DUF1424"/>
    <property type="match status" value="1"/>
</dbReference>
<dbReference type="EMBL" id="JBHUDP010000022">
    <property type="protein sequence ID" value="MFD1687639.1"/>
    <property type="molecule type" value="Genomic_DNA"/>
</dbReference>
<evidence type="ECO:0000313" key="3">
    <source>
        <dbReference type="Proteomes" id="UP001597092"/>
    </source>
</evidence>
<accession>A0ABD6E4S7</accession>
<comment type="caution">
    <text evidence="2">The sequence shown here is derived from an EMBL/GenBank/DDBJ whole genome shotgun (WGS) entry which is preliminary data.</text>
</comment>
<organism evidence="2 3">
    <name type="scientific">Halobellus litoreus</name>
    <dbReference type="NCBI Taxonomy" id="755310"/>
    <lineage>
        <taxon>Archaea</taxon>
        <taxon>Methanobacteriati</taxon>
        <taxon>Methanobacteriota</taxon>
        <taxon>Stenosarchaea group</taxon>
        <taxon>Halobacteria</taxon>
        <taxon>Halobacteriales</taxon>
        <taxon>Haloferacaceae</taxon>
        <taxon>Halobellus</taxon>
    </lineage>
</organism>